<evidence type="ECO:0000313" key="2">
    <source>
        <dbReference type="Proteomes" id="UP000319859"/>
    </source>
</evidence>
<dbReference type="Proteomes" id="UP000319859">
    <property type="component" value="Unassembled WGS sequence"/>
</dbReference>
<reference evidence="1 2" key="1">
    <citation type="submission" date="2019-06" db="EMBL/GenBank/DDBJ databases">
        <title>Genomic Encyclopedia of Type Strains, Phase IV (KMG-V): Genome sequencing to study the core and pangenomes of soil and plant-associated prokaryotes.</title>
        <authorList>
            <person name="Whitman W."/>
        </authorList>
    </citation>
    <scope>NUCLEOTIDE SEQUENCE [LARGE SCALE GENOMIC DNA]</scope>
    <source>
        <strain evidence="1 2">BR 11880</strain>
    </source>
</reference>
<proteinExistence type="predicted"/>
<dbReference type="AlphaFoldDB" id="A0A560ESM8"/>
<evidence type="ECO:0000313" key="1">
    <source>
        <dbReference type="EMBL" id="TWB12381.1"/>
    </source>
</evidence>
<accession>A0A560ESM8</accession>
<organism evidence="1 2">
    <name type="scientific">Nitrospirillum amazonense</name>
    <dbReference type="NCBI Taxonomy" id="28077"/>
    <lineage>
        <taxon>Bacteria</taxon>
        <taxon>Pseudomonadati</taxon>
        <taxon>Pseudomonadota</taxon>
        <taxon>Alphaproteobacteria</taxon>
        <taxon>Rhodospirillales</taxon>
        <taxon>Azospirillaceae</taxon>
        <taxon>Nitrospirillum</taxon>
    </lineage>
</organism>
<sequence length="102" mass="11257">MARNATLVVELPSDVTASLSRLATVTRRGQSALAADAITDYVARVEADTAAQLSEAEWQVEKERRNAFLREILKEARRRSTGEAFDAARSQDFLYDKDGLPG</sequence>
<gene>
    <name evidence="1" type="ORF">FBZ89_12579</name>
</gene>
<dbReference type="RefSeq" id="WP_145753583.1">
    <property type="nucleotide sequence ID" value="NZ_VITN01000025.1"/>
</dbReference>
<name>A0A560ESM8_9PROT</name>
<dbReference type="OrthoDB" id="7473440at2"/>
<comment type="caution">
    <text evidence="1">The sequence shown here is derived from an EMBL/GenBank/DDBJ whole genome shotgun (WGS) entry which is preliminary data.</text>
</comment>
<dbReference type="EMBL" id="VITN01000025">
    <property type="protein sequence ID" value="TWB12381.1"/>
    <property type="molecule type" value="Genomic_DNA"/>
</dbReference>
<protein>
    <submittedName>
        <fullName evidence="1">Uncharacterized protein</fullName>
    </submittedName>
</protein>